<gene>
    <name evidence="2" type="ORF">NCTC11535_01138</name>
</gene>
<feature type="region of interest" description="Disordered" evidence="1">
    <location>
        <begin position="119"/>
        <end position="148"/>
    </location>
</feature>
<evidence type="ECO:0008006" key="4">
    <source>
        <dbReference type="Google" id="ProtNLM"/>
    </source>
</evidence>
<proteinExistence type="predicted"/>
<keyword evidence="3" id="KW-1185">Reference proteome</keyword>
<dbReference type="Pfam" id="PF16259">
    <property type="entry name" value="DUF4913"/>
    <property type="match status" value="1"/>
</dbReference>
<dbReference type="EMBL" id="UAPQ01000007">
    <property type="protein sequence ID" value="SPT53474.1"/>
    <property type="molecule type" value="Genomic_DNA"/>
</dbReference>
<evidence type="ECO:0000313" key="2">
    <source>
        <dbReference type="EMBL" id="SPT53474.1"/>
    </source>
</evidence>
<reference evidence="2 3" key="1">
    <citation type="submission" date="2018-06" db="EMBL/GenBank/DDBJ databases">
        <authorList>
            <consortium name="Pathogen Informatics"/>
            <person name="Doyle S."/>
        </authorList>
    </citation>
    <scope>NUCLEOTIDE SEQUENCE [LARGE SCALE GENOMIC DNA]</scope>
    <source>
        <strain evidence="2 3">NCTC11535</strain>
    </source>
</reference>
<evidence type="ECO:0000256" key="1">
    <source>
        <dbReference type="SAM" id="MobiDB-lite"/>
    </source>
</evidence>
<evidence type="ECO:0000313" key="3">
    <source>
        <dbReference type="Proteomes" id="UP000250006"/>
    </source>
</evidence>
<organism evidence="2 3">
    <name type="scientific">Actinomyces bovis</name>
    <dbReference type="NCBI Taxonomy" id="1658"/>
    <lineage>
        <taxon>Bacteria</taxon>
        <taxon>Bacillati</taxon>
        <taxon>Actinomycetota</taxon>
        <taxon>Actinomycetes</taxon>
        <taxon>Actinomycetales</taxon>
        <taxon>Actinomycetaceae</taxon>
        <taxon>Actinomyces</taxon>
    </lineage>
</organism>
<comment type="caution">
    <text evidence="2">The sequence shown here is derived from an EMBL/GenBank/DDBJ whole genome shotgun (WGS) entry which is preliminary data.</text>
</comment>
<name>A0ABY1VMY5_9ACTO</name>
<dbReference type="InterPro" id="IPR032584">
    <property type="entry name" value="DUF4913"/>
</dbReference>
<dbReference type="Proteomes" id="UP000250006">
    <property type="component" value="Unassembled WGS sequence"/>
</dbReference>
<dbReference type="RefSeq" id="WP_111836440.1">
    <property type="nucleotide sequence ID" value="NZ_UAPQ01000007.1"/>
</dbReference>
<accession>A0ABY1VMY5</accession>
<sequence length="148" mass="16625">MSEPNPFVSDPGRSASSSVPLDDGGQPQAVPFQFPTLNDFVTGLIALIYERATSTATTWCPKWWMHDEAVLRLTALWQAWEEMHVNEQPLATAKWLVYYADPIMGQLLSSEGTFKGCSVERGHQPRRPHPEAMLPCEPPPDDLFTPRM</sequence>
<feature type="region of interest" description="Disordered" evidence="1">
    <location>
        <begin position="1"/>
        <end position="25"/>
    </location>
</feature>
<protein>
    <recommendedName>
        <fullName evidence="4">DUF4913 domain-containing protein</fullName>
    </recommendedName>
</protein>